<evidence type="ECO:0000256" key="5">
    <source>
        <dbReference type="ARBA" id="ARBA00022777"/>
    </source>
</evidence>
<dbReference type="PANTHER" id="PTHR24363">
    <property type="entry name" value="SERINE/THREONINE PROTEIN KINASE"/>
    <property type="match status" value="1"/>
</dbReference>
<keyword evidence="9" id="KW-1133">Transmembrane helix</keyword>
<keyword evidence="5" id="KW-0418">Kinase</keyword>
<evidence type="ECO:0000259" key="10">
    <source>
        <dbReference type="PROSITE" id="PS50011"/>
    </source>
</evidence>
<feature type="domain" description="Protein kinase" evidence="10">
    <location>
        <begin position="23"/>
        <end position="289"/>
    </location>
</feature>
<dbReference type="OrthoDB" id="468998at2"/>
<comment type="catalytic activity">
    <reaction evidence="8">
        <text>L-seryl-[protein] + ATP = O-phospho-L-seryl-[protein] + ADP + H(+)</text>
        <dbReference type="Rhea" id="RHEA:17989"/>
        <dbReference type="Rhea" id="RHEA-COMP:9863"/>
        <dbReference type="Rhea" id="RHEA-COMP:11604"/>
        <dbReference type="ChEBI" id="CHEBI:15378"/>
        <dbReference type="ChEBI" id="CHEBI:29999"/>
        <dbReference type="ChEBI" id="CHEBI:30616"/>
        <dbReference type="ChEBI" id="CHEBI:83421"/>
        <dbReference type="ChEBI" id="CHEBI:456216"/>
        <dbReference type="EC" id="2.7.11.1"/>
    </reaction>
</comment>
<evidence type="ECO:0000313" key="12">
    <source>
        <dbReference type="Proteomes" id="UP000185860"/>
    </source>
</evidence>
<keyword evidence="6" id="KW-0067">ATP-binding</keyword>
<keyword evidence="3" id="KW-0808">Transferase</keyword>
<evidence type="ECO:0000256" key="2">
    <source>
        <dbReference type="ARBA" id="ARBA00022527"/>
    </source>
</evidence>
<dbReference type="SMART" id="SM00220">
    <property type="entry name" value="S_TKc"/>
    <property type="match status" value="1"/>
</dbReference>
<feature type="transmembrane region" description="Helical" evidence="9">
    <location>
        <begin position="356"/>
        <end position="379"/>
    </location>
</feature>
<dbReference type="EC" id="2.7.11.1" evidence="1"/>
<evidence type="ECO:0000256" key="4">
    <source>
        <dbReference type="ARBA" id="ARBA00022741"/>
    </source>
</evidence>
<dbReference type="RefSeq" id="WP_073596863.1">
    <property type="nucleotide sequence ID" value="NZ_MRCE01000049.1"/>
</dbReference>
<evidence type="ECO:0000256" key="7">
    <source>
        <dbReference type="ARBA" id="ARBA00047899"/>
    </source>
</evidence>
<evidence type="ECO:0000256" key="1">
    <source>
        <dbReference type="ARBA" id="ARBA00012513"/>
    </source>
</evidence>
<dbReference type="Gene3D" id="3.30.200.20">
    <property type="entry name" value="Phosphorylase Kinase, domain 1"/>
    <property type="match status" value="1"/>
</dbReference>
<dbReference type="PANTHER" id="PTHR24363:SF0">
    <property type="entry name" value="SERINE_THREONINE KINASE LIKE DOMAIN CONTAINING 1"/>
    <property type="match status" value="1"/>
</dbReference>
<keyword evidence="9" id="KW-0812">Transmembrane</keyword>
<reference evidence="11 12" key="1">
    <citation type="submission" date="2016-11" db="EMBL/GenBank/DDBJ databases">
        <title>Draft Genome Sequences of Nine Cyanobacterial Strains from Diverse Habitats.</title>
        <authorList>
            <person name="Zhu T."/>
            <person name="Hou S."/>
            <person name="Lu X."/>
            <person name="Hess W.R."/>
        </authorList>
    </citation>
    <scope>NUCLEOTIDE SEQUENCE [LARGE SCALE GENOMIC DNA]</scope>
    <source>
        <strain evidence="11 12">IAM M-71</strain>
    </source>
</reference>
<keyword evidence="9" id="KW-0472">Membrane</keyword>
<sequence>MNRVILDIKAIRPILGDLLDKRYQVVQVLSTGAFGRTYIAEDTLLPGSPKRIIRHLKPSENDPKLLVFIQQLFNNESKILEVLGQHDRIPEILAFFTDSQGFYLVQEFFVGQLLSNLVTTNHNRSKYWTENQVIQLLKEVLDILDFLHNQGIIHCDIKPNNLIKRDDNGKICLLDFGAIQPICRSENNSNVNQINFTIQPAGYIPVEQLAYQPQPNSDIYALGTIAIQALTGIHPTQLTIDPDSQEISWQHLAYVSEELANILNQMVRYSYQERYQTAAEVLRSLNKLVNPETLPITPQQLNSPDRPIEDLENVLEFPDNFIEETKLCVNQTTDSIINAINHQQGRFFKLPGISPLVVVFIIGTSINSLLITTGVFYIIQPDPAQMRQMEQMIQEPLEQLSKKVCQIPYICFWLGK</sequence>
<dbReference type="Gene3D" id="1.10.510.10">
    <property type="entry name" value="Transferase(Phosphotransferase) domain 1"/>
    <property type="match status" value="1"/>
</dbReference>
<dbReference type="CDD" id="cd14014">
    <property type="entry name" value="STKc_PknB_like"/>
    <property type="match status" value="1"/>
</dbReference>
<dbReference type="Proteomes" id="UP000185860">
    <property type="component" value="Unassembled WGS sequence"/>
</dbReference>
<dbReference type="STRING" id="454136.NIES2119_28425"/>
<gene>
    <name evidence="11" type="ORF">NIES2119_28425</name>
</gene>
<comment type="catalytic activity">
    <reaction evidence="7">
        <text>L-threonyl-[protein] + ATP = O-phospho-L-threonyl-[protein] + ADP + H(+)</text>
        <dbReference type="Rhea" id="RHEA:46608"/>
        <dbReference type="Rhea" id="RHEA-COMP:11060"/>
        <dbReference type="Rhea" id="RHEA-COMP:11605"/>
        <dbReference type="ChEBI" id="CHEBI:15378"/>
        <dbReference type="ChEBI" id="CHEBI:30013"/>
        <dbReference type="ChEBI" id="CHEBI:30616"/>
        <dbReference type="ChEBI" id="CHEBI:61977"/>
        <dbReference type="ChEBI" id="CHEBI:456216"/>
        <dbReference type="EC" id="2.7.11.1"/>
    </reaction>
</comment>
<evidence type="ECO:0000256" key="6">
    <source>
        <dbReference type="ARBA" id="ARBA00022840"/>
    </source>
</evidence>
<dbReference type="Pfam" id="PF00069">
    <property type="entry name" value="Pkinase"/>
    <property type="match status" value="1"/>
</dbReference>
<dbReference type="InterPro" id="IPR011009">
    <property type="entry name" value="Kinase-like_dom_sf"/>
</dbReference>
<dbReference type="GO" id="GO:0004674">
    <property type="term" value="F:protein serine/threonine kinase activity"/>
    <property type="evidence" value="ECO:0007669"/>
    <property type="project" value="UniProtKB-KW"/>
</dbReference>
<organism evidence="11 12">
    <name type="scientific">[Phormidium ambiguum] IAM M-71</name>
    <dbReference type="NCBI Taxonomy" id="454136"/>
    <lineage>
        <taxon>Bacteria</taxon>
        <taxon>Bacillati</taxon>
        <taxon>Cyanobacteriota</taxon>
        <taxon>Cyanophyceae</taxon>
        <taxon>Oscillatoriophycideae</taxon>
        <taxon>Aerosakkonematales</taxon>
        <taxon>Aerosakkonemataceae</taxon>
        <taxon>Floridanema</taxon>
    </lineage>
</organism>
<accession>A0A1U7I5N4</accession>
<keyword evidence="2" id="KW-0723">Serine/threonine-protein kinase</keyword>
<keyword evidence="4" id="KW-0547">Nucleotide-binding</keyword>
<dbReference type="PROSITE" id="PS50011">
    <property type="entry name" value="PROTEIN_KINASE_DOM"/>
    <property type="match status" value="1"/>
</dbReference>
<evidence type="ECO:0000256" key="8">
    <source>
        <dbReference type="ARBA" id="ARBA00048679"/>
    </source>
</evidence>
<dbReference type="EMBL" id="MRCE01000049">
    <property type="protein sequence ID" value="OKH31536.1"/>
    <property type="molecule type" value="Genomic_DNA"/>
</dbReference>
<comment type="caution">
    <text evidence="11">The sequence shown here is derived from an EMBL/GenBank/DDBJ whole genome shotgun (WGS) entry which is preliminary data.</text>
</comment>
<protein>
    <recommendedName>
        <fullName evidence="1">non-specific serine/threonine protein kinase</fullName>
        <ecNumber evidence="1">2.7.11.1</ecNumber>
    </recommendedName>
</protein>
<proteinExistence type="predicted"/>
<dbReference type="InterPro" id="IPR000719">
    <property type="entry name" value="Prot_kinase_dom"/>
</dbReference>
<evidence type="ECO:0000256" key="9">
    <source>
        <dbReference type="SAM" id="Phobius"/>
    </source>
</evidence>
<dbReference type="GO" id="GO:0005524">
    <property type="term" value="F:ATP binding"/>
    <property type="evidence" value="ECO:0007669"/>
    <property type="project" value="UniProtKB-KW"/>
</dbReference>
<dbReference type="SUPFAM" id="SSF56112">
    <property type="entry name" value="Protein kinase-like (PK-like)"/>
    <property type="match status" value="1"/>
</dbReference>
<name>A0A1U7I5N4_9CYAN</name>
<evidence type="ECO:0000256" key="3">
    <source>
        <dbReference type="ARBA" id="ARBA00022679"/>
    </source>
</evidence>
<evidence type="ECO:0000313" key="11">
    <source>
        <dbReference type="EMBL" id="OKH31536.1"/>
    </source>
</evidence>
<dbReference type="AlphaFoldDB" id="A0A1U7I5N4"/>